<accession>A0A0F9UJC9</accession>
<comment type="caution">
    <text evidence="1">The sequence shown here is derived from an EMBL/GenBank/DDBJ whole genome shotgun (WGS) entry which is preliminary data.</text>
</comment>
<proteinExistence type="predicted"/>
<reference evidence="1" key="1">
    <citation type="journal article" date="2015" name="Nature">
        <title>Complex archaea that bridge the gap between prokaryotes and eukaryotes.</title>
        <authorList>
            <person name="Spang A."/>
            <person name="Saw J.H."/>
            <person name="Jorgensen S.L."/>
            <person name="Zaremba-Niedzwiedzka K."/>
            <person name="Martijn J."/>
            <person name="Lind A.E."/>
            <person name="van Eijk R."/>
            <person name="Schleper C."/>
            <person name="Guy L."/>
            <person name="Ettema T.J."/>
        </authorList>
    </citation>
    <scope>NUCLEOTIDE SEQUENCE</scope>
</reference>
<organism evidence="1">
    <name type="scientific">marine sediment metagenome</name>
    <dbReference type="NCBI Taxonomy" id="412755"/>
    <lineage>
        <taxon>unclassified sequences</taxon>
        <taxon>metagenomes</taxon>
        <taxon>ecological metagenomes</taxon>
    </lineage>
</organism>
<gene>
    <name evidence="1" type="ORF">LCGC14_0523020</name>
</gene>
<name>A0A0F9UJC9_9ZZZZ</name>
<protein>
    <submittedName>
        <fullName evidence="1">Uncharacterized protein</fullName>
    </submittedName>
</protein>
<dbReference type="EMBL" id="LAZR01000662">
    <property type="protein sequence ID" value="KKN61311.1"/>
    <property type="molecule type" value="Genomic_DNA"/>
</dbReference>
<dbReference type="AlphaFoldDB" id="A0A0F9UJC9"/>
<evidence type="ECO:0000313" key="1">
    <source>
        <dbReference type="EMBL" id="KKN61311.1"/>
    </source>
</evidence>
<sequence length="298" mass="32331">MGLLPLQSQDLFNSAQALQGQNPIPADGFSADVVPSSTGLGSRTSSVRSKVGGTTTRKLVHWLVPEGPIVQMYCNPQQIVYNYSKNIENQRTKGGFVIQYWGEALTILDITGTTGTSGIEGINVLHDVYRGEQLAFDPFALFLAAKTSKDTFSGDIFGVESAFSSGESFLGALSGASEASSPSAAKQGPTLASLATQVEMYWSGEVYRGYFNTFTVTERAENLGLFDYAMRFTVTQKRGFRRNFLGWHRSATNGPSSSNPLTGPVHTFGRSVDRNVMSPRRVEQTSLTEGFSQIGDLF</sequence>